<keyword evidence="2" id="KW-0663">Pyridoxal phosphate</keyword>
<dbReference type="PANTHER" id="PTHR46577">
    <property type="entry name" value="HTH-TYPE TRANSCRIPTIONAL REGULATORY PROTEIN GABR"/>
    <property type="match status" value="1"/>
</dbReference>
<comment type="caution">
    <text evidence="7">The sequence shown here is derived from an EMBL/GenBank/DDBJ whole genome shotgun (WGS) entry which is preliminary data.</text>
</comment>
<dbReference type="CDD" id="cd07377">
    <property type="entry name" value="WHTH_GntR"/>
    <property type="match status" value="1"/>
</dbReference>
<dbReference type="InterPro" id="IPR036390">
    <property type="entry name" value="WH_DNA-bd_sf"/>
</dbReference>
<dbReference type="PANTHER" id="PTHR46577:SF2">
    <property type="entry name" value="TRANSCRIPTIONAL REGULATORY PROTEIN"/>
    <property type="match status" value="1"/>
</dbReference>
<keyword evidence="3" id="KW-0805">Transcription regulation</keyword>
<sequence length="473" mass="50301">MANDSTGRIVAGLRAWIDQAPPGTRVPSTRALTAEYGASPVTVQKAMRALNALGLIESRPGVGTFVRATRSTRPPDYGWQTGALRSPHARLPAGSTAMRSASPDAIGLHAGYPDRTLLAERLVRAALTRAARGDTALSRPDVAGLPELRAWFANELAEATPVGVTPPTPRDVVVLPGSQSGLSSIFRALVGFGQPLLVESPTYWGAILAAAQAGVHLVPVPSGPTGPDPDDLARAFEETGARVFYAQPNYANPTGAQWPSGRAAQVLDVVRAHGAFLVDDDWAHDFGIDTTARPVAAHDDAGHVLYLRSLTKSVSPAVRVAAVIARGPARERILADRGAESMYVSGLLQAAALDVVTQPGWRTHLRTLRHELRARRDLLVDALAEHVPQAHLDHVPPGGLHLWARLPDDTDLDRLTRDCEAGGVLIGPGAEWFPAEPSGTFIRLNYSGPDPDRFHDGARVIGRALAANRRADA</sequence>
<dbReference type="InterPro" id="IPR015424">
    <property type="entry name" value="PyrdxlP-dep_Trfase"/>
</dbReference>
<dbReference type="Proteomes" id="UP001597168">
    <property type="component" value="Unassembled WGS sequence"/>
</dbReference>
<keyword evidence="8" id="KW-1185">Reference proteome</keyword>
<dbReference type="GO" id="GO:0008483">
    <property type="term" value="F:transaminase activity"/>
    <property type="evidence" value="ECO:0007669"/>
    <property type="project" value="UniProtKB-KW"/>
</dbReference>
<dbReference type="InterPro" id="IPR004839">
    <property type="entry name" value="Aminotransferase_I/II_large"/>
</dbReference>
<keyword evidence="7" id="KW-0032">Aminotransferase</keyword>
<evidence type="ECO:0000256" key="5">
    <source>
        <dbReference type="ARBA" id="ARBA00023163"/>
    </source>
</evidence>
<evidence type="ECO:0000256" key="2">
    <source>
        <dbReference type="ARBA" id="ARBA00022898"/>
    </source>
</evidence>
<dbReference type="InterPro" id="IPR036388">
    <property type="entry name" value="WH-like_DNA-bd_sf"/>
</dbReference>
<dbReference type="CDD" id="cd00609">
    <property type="entry name" value="AAT_like"/>
    <property type="match status" value="1"/>
</dbReference>
<keyword evidence="7" id="KW-0808">Transferase</keyword>
<evidence type="ECO:0000256" key="4">
    <source>
        <dbReference type="ARBA" id="ARBA00023125"/>
    </source>
</evidence>
<protein>
    <submittedName>
        <fullName evidence="7">PLP-dependent aminotransferase family protein</fullName>
    </submittedName>
</protein>
<dbReference type="InterPro" id="IPR000524">
    <property type="entry name" value="Tscrpt_reg_HTH_GntR"/>
</dbReference>
<dbReference type="Pfam" id="PF00155">
    <property type="entry name" value="Aminotran_1_2"/>
    <property type="match status" value="1"/>
</dbReference>
<proteinExistence type="inferred from homology"/>
<evidence type="ECO:0000313" key="7">
    <source>
        <dbReference type="EMBL" id="MFD1145603.1"/>
    </source>
</evidence>
<evidence type="ECO:0000313" key="8">
    <source>
        <dbReference type="Proteomes" id="UP001597168"/>
    </source>
</evidence>
<keyword evidence="5" id="KW-0804">Transcription</keyword>
<dbReference type="SUPFAM" id="SSF46785">
    <property type="entry name" value="Winged helix' DNA-binding domain"/>
    <property type="match status" value="1"/>
</dbReference>
<dbReference type="Pfam" id="PF00392">
    <property type="entry name" value="GntR"/>
    <property type="match status" value="1"/>
</dbReference>
<feature type="domain" description="HTH gntR-type" evidence="6">
    <location>
        <begin position="1"/>
        <end position="69"/>
    </location>
</feature>
<evidence type="ECO:0000256" key="1">
    <source>
        <dbReference type="ARBA" id="ARBA00005384"/>
    </source>
</evidence>
<dbReference type="SUPFAM" id="SSF53383">
    <property type="entry name" value="PLP-dependent transferases"/>
    <property type="match status" value="1"/>
</dbReference>
<dbReference type="Gene3D" id="3.90.1150.10">
    <property type="entry name" value="Aspartate Aminotransferase, domain 1"/>
    <property type="match status" value="1"/>
</dbReference>
<name>A0ABW3QME6_9PSEU</name>
<dbReference type="InterPro" id="IPR015421">
    <property type="entry name" value="PyrdxlP-dep_Trfase_major"/>
</dbReference>
<dbReference type="PROSITE" id="PS50949">
    <property type="entry name" value="HTH_GNTR"/>
    <property type="match status" value="1"/>
</dbReference>
<gene>
    <name evidence="7" type="ORF">ACFQ3T_00525</name>
</gene>
<dbReference type="Gene3D" id="1.10.10.10">
    <property type="entry name" value="Winged helix-like DNA-binding domain superfamily/Winged helix DNA-binding domain"/>
    <property type="match status" value="1"/>
</dbReference>
<dbReference type="SMART" id="SM00345">
    <property type="entry name" value="HTH_GNTR"/>
    <property type="match status" value="1"/>
</dbReference>
<dbReference type="RefSeq" id="WP_380718480.1">
    <property type="nucleotide sequence ID" value="NZ_JBHTLK010000002.1"/>
</dbReference>
<dbReference type="InterPro" id="IPR015422">
    <property type="entry name" value="PyrdxlP-dep_Trfase_small"/>
</dbReference>
<accession>A0ABW3QME6</accession>
<dbReference type="Gene3D" id="3.40.640.10">
    <property type="entry name" value="Type I PLP-dependent aspartate aminotransferase-like (Major domain)"/>
    <property type="match status" value="1"/>
</dbReference>
<keyword evidence="4" id="KW-0238">DNA-binding</keyword>
<dbReference type="InterPro" id="IPR051446">
    <property type="entry name" value="HTH_trans_reg/aminotransferase"/>
</dbReference>
<comment type="similarity">
    <text evidence="1">In the C-terminal section; belongs to the class-I pyridoxal-phosphate-dependent aminotransferase family.</text>
</comment>
<dbReference type="EMBL" id="JBHTLK010000002">
    <property type="protein sequence ID" value="MFD1145603.1"/>
    <property type="molecule type" value="Genomic_DNA"/>
</dbReference>
<evidence type="ECO:0000256" key="3">
    <source>
        <dbReference type="ARBA" id="ARBA00023015"/>
    </source>
</evidence>
<reference evidence="8" key="1">
    <citation type="journal article" date="2019" name="Int. J. Syst. Evol. Microbiol.">
        <title>The Global Catalogue of Microorganisms (GCM) 10K type strain sequencing project: providing services to taxonomists for standard genome sequencing and annotation.</title>
        <authorList>
            <consortium name="The Broad Institute Genomics Platform"/>
            <consortium name="The Broad Institute Genome Sequencing Center for Infectious Disease"/>
            <person name="Wu L."/>
            <person name="Ma J."/>
        </authorList>
    </citation>
    <scope>NUCLEOTIDE SEQUENCE [LARGE SCALE GENOMIC DNA]</scope>
    <source>
        <strain evidence="8">CCUG 60214</strain>
    </source>
</reference>
<evidence type="ECO:0000259" key="6">
    <source>
        <dbReference type="PROSITE" id="PS50949"/>
    </source>
</evidence>
<organism evidence="7 8">
    <name type="scientific">Saccharothrix hoggarensis</name>
    <dbReference type="NCBI Taxonomy" id="913853"/>
    <lineage>
        <taxon>Bacteria</taxon>
        <taxon>Bacillati</taxon>
        <taxon>Actinomycetota</taxon>
        <taxon>Actinomycetes</taxon>
        <taxon>Pseudonocardiales</taxon>
        <taxon>Pseudonocardiaceae</taxon>
        <taxon>Saccharothrix</taxon>
    </lineage>
</organism>